<keyword evidence="5" id="KW-1185">Reference proteome</keyword>
<dbReference type="GeneID" id="21011869"/>
<evidence type="ECO:0000313" key="2">
    <source>
        <dbReference type="EMBL" id="AEJ07646.1"/>
    </source>
</evidence>
<dbReference type="Proteomes" id="UP000136001">
    <property type="component" value="Segment"/>
</dbReference>
<evidence type="ECO:0000313" key="3">
    <source>
        <dbReference type="EMBL" id="AEJ07653.1"/>
    </source>
</evidence>
<reference evidence="4 5" key="2">
    <citation type="journal article" date="2011" name="Virus Res.">
        <title>Genetic characterization of K13965, a strain of Oak Vale virus from Western Australia.</title>
        <authorList>
            <person name="Quan P.L."/>
            <person name="Williams D.T."/>
            <person name="Johansen C.A."/>
            <person name="Jain K."/>
            <person name="Petrosov A."/>
            <person name="Diviney S.M."/>
            <person name="Tashmukhamedova A."/>
            <person name="Hutchison S.K."/>
            <person name="Tesh R.B."/>
            <person name="Mackenzie J.S."/>
            <person name="Briese T."/>
            <person name="Lipkin W.I."/>
        </authorList>
    </citation>
    <scope>NUCLEOTIDE SEQUENCE [LARGE SCALE GENOMIC DNA]</scope>
    <source>
        <strain evidence="2">CSIRO 1342</strain>
        <strain evidence="3">K13965</strain>
    </source>
</reference>
<protein>
    <submittedName>
        <fullName evidence="1">Protein C1</fullName>
    </submittedName>
    <submittedName>
        <fullName evidence="2">Putative P' protein</fullName>
    </submittedName>
</protein>
<dbReference type="EMBL" id="JF705876">
    <property type="protein sequence ID" value="AEJ07646.1"/>
    <property type="molecule type" value="Viral_cRNA"/>
</dbReference>
<accession>D8V090</accession>
<organism evidence="1">
    <name type="scientific">Oak-Vale virus</name>
    <dbReference type="NCBI Taxonomy" id="318852"/>
    <lineage>
        <taxon>Viruses</taxon>
        <taxon>Riboviria</taxon>
        <taxon>Orthornavirae</taxon>
        <taxon>Negarnaviricota</taxon>
        <taxon>Haploviricotina</taxon>
        <taxon>Monjiviricetes</taxon>
        <taxon>Mononegavirales</taxon>
        <taxon>Rhabdoviridae</taxon>
        <taxon>Alpharhabdovirinae</taxon>
        <taxon>Sunrhavirus</taxon>
        <taxon>Sunrhavirus oakvale</taxon>
    </lineage>
</organism>
<proteinExistence type="predicted"/>
<name>D8V090_9RHAB</name>
<dbReference type="EMBL" id="GQ294474">
    <property type="protein sequence ID" value="ADG86367.1"/>
    <property type="molecule type" value="Viral_cRNA"/>
</dbReference>
<gene>
    <name evidence="1" type="primary">P</name>
</gene>
<reference evidence="2" key="3">
    <citation type="submission" date="2011-03" db="EMBL/GenBank/DDBJ databases">
        <authorList>
            <person name="Quan P.-L."/>
            <person name="Williams D."/>
            <person name="Briese T."/>
        </authorList>
    </citation>
    <scope>NUCLEOTIDE SEQUENCE</scope>
    <source>
        <strain evidence="2">CSIRO 1342</strain>
        <strain evidence="3">K13965</strain>
    </source>
</reference>
<evidence type="ECO:0000313" key="4">
    <source>
        <dbReference type="Proteomes" id="UP000134242"/>
    </source>
</evidence>
<evidence type="ECO:0000313" key="1">
    <source>
        <dbReference type="EMBL" id="ADG86367.1"/>
    </source>
</evidence>
<evidence type="ECO:0000313" key="5">
    <source>
        <dbReference type="Proteomes" id="UP000136001"/>
    </source>
</evidence>
<dbReference type="RefSeq" id="YP_009094420.1">
    <property type="nucleotide sequence ID" value="NC_025399.1"/>
</dbReference>
<reference evidence="1" key="1">
    <citation type="submission" date="2009-06" db="EMBL/GenBank/DDBJ databases">
        <title>Oak Vale virus harbours a six-gene genome and displays significant divergence amongst the Rhabdoviruses.</title>
        <authorList>
            <person name="Gubala A."/>
            <person name="Boyle D."/>
        </authorList>
    </citation>
    <scope>NUCLEOTIDE SEQUENCE</scope>
    <source>
        <strain evidence="1">CS1342</strain>
    </source>
</reference>
<dbReference type="Proteomes" id="UP000134242">
    <property type="component" value="Genome"/>
</dbReference>
<dbReference type="EMBL" id="JF705877">
    <property type="protein sequence ID" value="AEJ07653.1"/>
    <property type="molecule type" value="Viral_cRNA"/>
</dbReference>
<sequence length="91" mass="10445">MTKTVLQRRSLRAALSAKRCSHQTHLTPRVKSWITSQVERVMDRLTRVLNGIILFLLEQVIRTTPGQEAVCQLLDQVELEDQVDSSEEEVD</sequence>